<dbReference type="Pfam" id="PF12796">
    <property type="entry name" value="Ank_2"/>
    <property type="match status" value="1"/>
</dbReference>
<name>A0AAD6UVG4_9AGAR</name>
<evidence type="ECO:0000313" key="6">
    <source>
        <dbReference type="Proteomes" id="UP001219525"/>
    </source>
</evidence>
<protein>
    <recommendedName>
        <fullName evidence="7">NACHT domain-containing protein</fullName>
    </recommendedName>
</protein>
<evidence type="ECO:0000313" key="5">
    <source>
        <dbReference type="EMBL" id="KAJ7194542.1"/>
    </source>
</evidence>
<gene>
    <name evidence="5" type="ORF">GGX14DRAFT_328154</name>
</gene>
<evidence type="ECO:0000259" key="4">
    <source>
        <dbReference type="Pfam" id="PF24883"/>
    </source>
</evidence>
<dbReference type="Pfam" id="PF22939">
    <property type="entry name" value="WHD_GPIID"/>
    <property type="match status" value="1"/>
</dbReference>
<dbReference type="PROSITE" id="PS50088">
    <property type="entry name" value="ANK_REPEAT"/>
    <property type="match status" value="2"/>
</dbReference>
<feature type="domain" description="GPI inositol-deacylase winged helix" evidence="3">
    <location>
        <begin position="301"/>
        <end position="387"/>
    </location>
</feature>
<feature type="non-terminal residue" evidence="5">
    <location>
        <position position="599"/>
    </location>
</feature>
<dbReference type="PROSITE" id="PS50297">
    <property type="entry name" value="ANK_REP_REGION"/>
    <property type="match status" value="2"/>
</dbReference>
<evidence type="ECO:0000256" key="2">
    <source>
        <dbReference type="PROSITE-ProRule" id="PRU00023"/>
    </source>
</evidence>
<evidence type="ECO:0000256" key="1">
    <source>
        <dbReference type="ARBA" id="ARBA00022737"/>
    </source>
</evidence>
<dbReference type="Gene3D" id="3.40.50.300">
    <property type="entry name" value="P-loop containing nucleotide triphosphate hydrolases"/>
    <property type="match status" value="1"/>
</dbReference>
<evidence type="ECO:0008006" key="7">
    <source>
        <dbReference type="Google" id="ProtNLM"/>
    </source>
</evidence>
<dbReference type="PANTHER" id="PTHR10039:SF15">
    <property type="entry name" value="NACHT DOMAIN-CONTAINING PROTEIN"/>
    <property type="match status" value="1"/>
</dbReference>
<comment type="caution">
    <text evidence="5">The sequence shown here is derived from an EMBL/GenBank/DDBJ whole genome shotgun (WGS) entry which is preliminary data.</text>
</comment>
<dbReference type="PANTHER" id="PTHR10039">
    <property type="entry name" value="AMELOGENIN"/>
    <property type="match status" value="1"/>
</dbReference>
<dbReference type="InterPro" id="IPR036770">
    <property type="entry name" value="Ankyrin_rpt-contain_sf"/>
</dbReference>
<dbReference type="Gene3D" id="1.25.40.20">
    <property type="entry name" value="Ankyrin repeat-containing domain"/>
    <property type="match status" value="2"/>
</dbReference>
<feature type="repeat" description="ANK" evidence="2">
    <location>
        <begin position="538"/>
        <end position="561"/>
    </location>
</feature>
<dbReference type="InterPro" id="IPR002110">
    <property type="entry name" value="Ankyrin_rpt"/>
</dbReference>
<accession>A0AAD6UVG4</accession>
<dbReference type="SMART" id="SM00248">
    <property type="entry name" value="ANK"/>
    <property type="match status" value="3"/>
</dbReference>
<dbReference type="InterPro" id="IPR027417">
    <property type="entry name" value="P-loop_NTPase"/>
</dbReference>
<keyword evidence="2" id="KW-0040">ANK repeat</keyword>
<feature type="non-terminal residue" evidence="5">
    <location>
        <position position="1"/>
    </location>
</feature>
<dbReference type="Pfam" id="PF24883">
    <property type="entry name" value="NPHP3_N"/>
    <property type="match status" value="1"/>
</dbReference>
<evidence type="ECO:0000259" key="3">
    <source>
        <dbReference type="Pfam" id="PF22939"/>
    </source>
</evidence>
<feature type="domain" description="Nephrocystin 3-like N-terminal" evidence="4">
    <location>
        <begin position="29"/>
        <end position="191"/>
    </location>
</feature>
<organism evidence="5 6">
    <name type="scientific">Mycena pura</name>
    <dbReference type="NCBI Taxonomy" id="153505"/>
    <lineage>
        <taxon>Eukaryota</taxon>
        <taxon>Fungi</taxon>
        <taxon>Dikarya</taxon>
        <taxon>Basidiomycota</taxon>
        <taxon>Agaricomycotina</taxon>
        <taxon>Agaricomycetes</taxon>
        <taxon>Agaricomycetidae</taxon>
        <taxon>Agaricales</taxon>
        <taxon>Marasmiineae</taxon>
        <taxon>Mycenaceae</taxon>
        <taxon>Mycena</taxon>
    </lineage>
</organism>
<dbReference type="AlphaFoldDB" id="A0AAD6UVG4"/>
<dbReference type="EMBL" id="JARJCW010000097">
    <property type="protein sequence ID" value="KAJ7194542.1"/>
    <property type="molecule type" value="Genomic_DNA"/>
</dbReference>
<reference evidence="5" key="1">
    <citation type="submission" date="2023-03" db="EMBL/GenBank/DDBJ databases">
        <title>Massive genome expansion in bonnet fungi (Mycena s.s.) driven by repeated elements and novel gene families across ecological guilds.</title>
        <authorList>
            <consortium name="Lawrence Berkeley National Laboratory"/>
            <person name="Harder C.B."/>
            <person name="Miyauchi S."/>
            <person name="Viragh M."/>
            <person name="Kuo A."/>
            <person name="Thoen E."/>
            <person name="Andreopoulos B."/>
            <person name="Lu D."/>
            <person name="Skrede I."/>
            <person name="Drula E."/>
            <person name="Henrissat B."/>
            <person name="Morin E."/>
            <person name="Kohler A."/>
            <person name="Barry K."/>
            <person name="LaButti K."/>
            <person name="Morin E."/>
            <person name="Salamov A."/>
            <person name="Lipzen A."/>
            <person name="Mereny Z."/>
            <person name="Hegedus B."/>
            <person name="Baldrian P."/>
            <person name="Stursova M."/>
            <person name="Weitz H."/>
            <person name="Taylor A."/>
            <person name="Grigoriev I.V."/>
            <person name="Nagy L.G."/>
            <person name="Martin F."/>
            <person name="Kauserud H."/>
        </authorList>
    </citation>
    <scope>NUCLEOTIDE SEQUENCE</scope>
    <source>
        <strain evidence="5">9144</strain>
    </source>
</reference>
<dbReference type="InterPro" id="IPR056884">
    <property type="entry name" value="NPHP3-like_N"/>
</dbReference>
<dbReference type="SUPFAM" id="SSF48403">
    <property type="entry name" value="Ankyrin repeat"/>
    <property type="match status" value="1"/>
</dbReference>
<dbReference type="Proteomes" id="UP001219525">
    <property type="component" value="Unassembled WGS sequence"/>
</dbReference>
<feature type="repeat" description="ANK" evidence="2">
    <location>
        <begin position="572"/>
        <end position="599"/>
    </location>
</feature>
<dbReference type="InterPro" id="IPR054471">
    <property type="entry name" value="GPIID_WHD"/>
</dbReference>
<keyword evidence="1" id="KW-0677">Repeat</keyword>
<keyword evidence="6" id="KW-1185">Reference proteome</keyword>
<dbReference type="SUPFAM" id="SSF52540">
    <property type="entry name" value="P-loop containing nucleoside triphosphate hydrolases"/>
    <property type="match status" value="1"/>
</dbReference>
<proteinExistence type="predicted"/>
<sequence length="599" mass="67163">ADLRAFSDWLSPLTFEATQRGFFLKSTVGTGDWFLKDAEFQRWTAGHTKFLWCPGNPGVGKTMLASIVVEELRKHYLQPGVGVACIFCDYNKGGAQTITALIGSLLRQLMTSGSAVPDSLSSLYNCFKSRLSHADLSDLTSALRSQLQLYSRVYLVIDALDECSDSTRDQFVSTIHALAESDCLHVLITSRDISSVVQEFINDSTPRIDIRANEEDIHTYIKHRLRSERKLTRLVESNEALQNDIVARVTEKASGMFLLARLHIDSLASKLSLLALRKALDTLPKEIHASYNETMVRIRAQGEEECKLAHQVFMWLTYARRQLSVAEVQHALALLPDMAEIDPEAIVDVEILTSVCAGLVVVVEHDYHWRKFIRFVHYTAQEYFKGEGSILFPDARASIATTCIKYLSFDNFWLPRDRHVDDDDSSDKSMEKPLLKYVAGYWGHHVRDSEASLCASTKELLMSFLHNPVKVTRVMKLYRRLNFLSRLQVYPIHIVAMFGLYETMTLLLNTGTSPDSCDSKGATPLIHAAENGHSKSEGGRTPLSYAAGLGRKEVVQLLLQRQDVDADSRDKAGRTPLSRAAANGHVDVIIQLLQPDLVD</sequence>